<sequence length="217" mass="23686">MLSPSALLARGVALARRVGISKPCGAQEAGAGDDRGGLRRFRNASETPLESSRSAVFSRSGNPGPGVDARSALGLAWAPSFREHWACLTVSPHRQAQTGAEGEHVREKTSKTSSRVSAEIGRMAGFRFRRAAGRDGRRQDRETQSTHVLPLSGTARLPILMDVFAPMKKEFDLRGVNVRIGQILGFCFSAHEDLMKQKKIKISSPLFDVISERFNDL</sequence>
<feature type="compositionally biased region" description="Polar residues" evidence="1">
    <location>
        <begin position="45"/>
        <end position="61"/>
    </location>
</feature>
<proteinExistence type="predicted"/>
<evidence type="ECO:0000313" key="2">
    <source>
        <dbReference type="EMBL" id="KXJ97292.1"/>
    </source>
</evidence>
<dbReference type="AlphaFoldDB" id="A0A136JJH3"/>
<protein>
    <submittedName>
        <fullName evidence="2">Uncharacterized protein</fullName>
    </submittedName>
</protein>
<name>A0A136JJH3_9PEZI</name>
<dbReference type="EMBL" id="KQ964245">
    <property type="protein sequence ID" value="KXJ97292.1"/>
    <property type="molecule type" value="Genomic_DNA"/>
</dbReference>
<organism evidence="2 3">
    <name type="scientific">Microdochium bolleyi</name>
    <dbReference type="NCBI Taxonomy" id="196109"/>
    <lineage>
        <taxon>Eukaryota</taxon>
        <taxon>Fungi</taxon>
        <taxon>Dikarya</taxon>
        <taxon>Ascomycota</taxon>
        <taxon>Pezizomycotina</taxon>
        <taxon>Sordariomycetes</taxon>
        <taxon>Xylariomycetidae</taxon>
        <taxon>Xylariales</taxon>
        <taxon>Microdochiaceae</taxon>
        <taxon>Microdochium</taxon>
    </lineage>
</organism>
<evidence type="ECO:0000256" key="1">
    <source>
        <dbReference type="SAM" id="MobiDB-lite"/>
    </source>
</evidence>
<evidence type="ECO:0000313" key="3">
    <source>
        <dbReference type="Proteomes" id="UP000070501"/>
    </source>
</evidence>
<gene>
    <name evidence="2" type="ORF">Micbo1qcDRAFT_170995</name>
</gene>
<dbReference type="InParanoid" id="A0A136JJH3"/>
<feature type="region of interest" description="Disordered" evidence="1">
    <location>
        <begin position="93"/>
        <end position="116"/>
    </location>
</feature>
<accession>A0A136JJH3</accession>
<dbReference type="Proteomes" id="UP000070501">
    <property type="component" value="Unassembled WGS sequence"/>
</dbReference>
<feature type="region of interest" description="Disordered" evidence="1">
    <location>
        <begin position="45"/>
        <end position="65"/>
    </location>
</feature>
<reference evidence="3" key="1">
    <citation type="submission" date="2016-02" db="EMBL/GenBank/DDBJ databases">
        <title>Draft genome sequence of Microdochium bolleyi, a fungal endophyte of beachgrass.</title>
        <authorList>
            <consortium name="DOE Joint Genome Institute"/>
            <person name="David A.S."/>
            <person name="May G."/>
            <person name="Haridas S."/>
            <person name="Lim J."/>
            <person name="Wang M."/>
            <person name="Labutti K."/>
            <person name="Lipzen A."/>
            <person name="Barry K."/>
            <person name="Grigoriev I.V."/>
        </authorList>
    </citation>
    <scope>NUCLEOTIDE SEQUENCE [LARGE SCALE GENOMIC DNA]</scope>
    <source>
        <strain evidence="3">J235TASD1</strain>
    </source>
</reference>
<keyword evidence="3" id="KW-1185">Reference proteome</keyword>
<feature type="compositionally biased region" description="Basic and acidic residues" evidence="1">
    <location>
        <begin position="101"/>
        <end position="110"/>
    </location>
</feature>